<accession>A0ABN2IKB1</accession>
<keyword evidence="2" id="KW-1185">Reference proteome</keyword>
<comment type="caution">
    <text evidence="1">The sequence shown here is derived from an EMBL/GenBank/DDBJ whole genome shotgun (WGS) entry which is preliminary data.</text>
</comment>
<dbReference type="Proteomes" id="UP001500383">
    <property type="component" value="Unassembled WGS sequence"/>
</dbReference>
<evidence type="ECO:0000313" key="2">
    <source>
        <dbReference type="Proteomes" id="UP001500383"/>
    </source>
</evidence>
<reference evidence="1 2" key="1">
    <citation type="journal article" date="2019" name="Int. J. Syst. Evol. Microbiol.">
        <title>The Global Catalogue of Microorganisms (GCM) 10K type strain sequencing project: providing services to taxonomists for standard genome sequencing and annotation.</title>
        <authorList>
            <consortium name="The Broad Institute Genomics Platform"/>
            <consortium name="The Broad Institute Genome Sequencing Center for Infectious Disease"/>
            <person name="Wu L."/>
            <person name="Ma J."/>
        </authorList>
    </citation>
    <scope>NUCLEOTIDE SEQUENCE [LARGE SCALE GENOMIC DNA]</scope>
    <source>
        <strain evidence="1 2">JCM 16002</strain>
    </source>
</reference>
<organism evidence="1 2">
    <name type="scientific">Dietzia cercidiphylli</name>
    <dbReference type="NCBI Taxonomy" id="498199"/>
    <lineage>
        <taxon>Bacteria</taxon>
        <taxon>Bacillati</taxon>
        <taxon>Actinomycetota</taxon>
        <taxon>Actinomycetes</taxon>
        <taxon>Mycobacteriales</taxon>
        <taxon>Dietziaceae</taxon>
        <taxon>Dietzia</taxon>
    </lineage>
</organism>
<gene>
    <name evidence="1" type="ORF">GCM10009831_15230</name>
</gene>
<dbReference type="RefSeq" id="WP_344391588.1">
    <property type="nucleotide sequence ID" value="NZ_BAAAQG010000007.1"/>
</dbReference>
<name>A0ABN2IKB1_9ACTN</name>
<sequence>MRDNRPLWPLVADEMSSDDLDRLDATLTEWAGVSLHSATMNDLTQAQHSLDLFHEAAVKVYASKLTDAGIAEVESHANGGKP</sequence>
<protein>
    <submittedName>
        <fullName evidence="1">Uncharacterized protein</fullName>
    </submittedName>
</protein>
<proteinExistence type="predicted"/>
<dbReference type="EMBL" id="BAAAQG010000007">
    <property type="protein sequence ID" value="GAA1706516.1"/>
    <property type="molecule type" value="Genomic_DNA"/>
</dbReference>
<evidence type="ECO:0000313" key="1">
    <source>
        <dbReference type="EMBL" id="GAA1706516.1"/>
    </source>
</evidence>